<evidence type="ECO:0000256" key="12">
    <source>
        <dbReference type="ARBA" id="ARBA00023211"/>
    </source>
</evidence>
<comment type="cofactor">
    <cofactor evidence="1">
        <name>Mn(2+)</name>
        <dbReference type="ChEBI" id="CHEBI:29035"/>
    </cofactor>
</comment>
<evidence type="ECO:0000256" key="1">
    <source>
        <dbReference type="ARBA" id="ARBA00001936"/>
    </source>
</evidence>
<evidence type="ECO:0000256" key="9">
    <source>
        <dbReference type="ARBA" id="ARBA00022842"/>
    </source>
</evidence>
<keyword evidence="7 16" id="KW-0547">Nucleotide-binding</keyword>
<dbReference type="Pfam" id="PF07478">
    <property type="entry name" value="Dala_Dala_lig_C"/>
    <property type="match status" value="1"/>
</dbReference>
<feature type="domain" description="ATP-grasp" evidence="17">
    <location>
        <begin position="146"/>
        <end position="355"/>
    </location>
</feature>
<reference evidence="18 19" key="1">
    <citation type="submission" date="2020-11" db="EMBL/GenBank/DDBJ databases">
        <authorList>
            <person name="Kim M.K."/>
        </authorList>
    </citation>
    <scope>NUCLEOTIDE SEQUENCE [LARGE SCALE GENOMIC DNA]</scope>
    <source>
        <strain evidence="18 19">BT290</strain>
    </source>
</reference>
<evidence type="ECO:0000256" key="11">
    <source>
        <dbReference type="ARBA" id="ARBA00022984"/>
    </source>
</evidence>
<keyword evidence="5 15" id="KW-0436">Ligase</keyword>
<comment type="similarity">
    <text evidence="4 15">Belongs to the D-alanine--D-alanine ligase family.</text>
</comment>
<keyword evidence="15" id="KW-0963">Cytoplasm</keyword>
<dbReference type="InterPro" id="IPR000291">
    <property type="entry name" value="D-Ala_lig_Van_CS"/>
</dbReference>
<evidence type="ECO:0000256" key="13">
    <source>
        <dbReference type="ARBA" id="ARBA00023316"/>
    </source>
</evidence>
<evidence type="ECO:0000256" key="6">
    <source>
        <dbReference type="ARBA" id="ARBA00022723"/>
    </source>
</evidence>
<dbReference type="PIRSF" id="PIRSF039102">
    <property type="entry name" value="Ddl/VanB"/>
    <property type="match status" value="1"/>
</dbReference>
<proteinExistence type="inferred from homology"/>
<evidence type="ECO:0000256" key="14">
    <source>
        <dbReference type="ARBA" id="ARBA00047614"/>
    </source>
</evidence>
<dbReference type="InterPro" id="IPR013815">
    <property type="entry name" value="ATP_grasp_subdomain_1"/>
</dbReference>
<evidence type="ECO:0000256" key="4">
    <source>
        <dbReference type="ARBA" id="ARBA00010871"/>
    </source>
</evidence>
<evidence type="ECO:0000256" key="15">
    <source>
        <dbReference type="HAMAP-Rule" id="MF_00047"/>
    </source>
</evidence>
<keyword evidence="8 16" id="KW-0067">ATP-binding</keyword>
<dbReference type="Gene3D" id="3.40.50.20">
    <property type="match status" value="1"/>
</dbReference>
<comment type="pathway">
    <text evidence="15">Cell wall biogenesis; peptidoglycan biosynthesis.</text>
</comment>
<sequence>MSQPRNRIGLLFGGRSAEHEVSKLSAANVLRALDSDRYDIIPIGIGRDGRWLLCDNGNGGGRGATSLEIPEGSPQVALLPGGGGEMLVLNGDAGSTTLNLDAIVPVLHGPNGEDGTVQGFLELANIPYVGSGVMGSAASMDKDVAKRLLRDSGLPVVPYLAMTPRTRVDYQTAVDALGTPDLFLKPANMGSSVGVSRASSAEEFDRACERAFRYDRKVLVERSVTGAREIECSVLENAAGEIKASPLGEIVPAGNHGFYSYDAKYIDADGALLRIPAELTSDQAQRIQELAVETFKVLGCEGLARIDFFVDPENESSLFVNEVNTLPGFTAISMYPKLWEAGGLPQSELMDVLIGHAIARHERRNQLALV</sequence>
<comment type="caution">
    <text evidence="18">The sequence shown here is derived from an EMBL/GenBank/DDBJ whole genome shotgun (WGS) entry which is preliminary data.</text>
</comment>
<evidence type="ECO:0000256" key="5">
    <source>
        <dbReference type="ARBA" id="ARBA00022598"/>
    </source>
</evidence>
<dbReference type="SUPFAM" id="SSF56059">
    <property type="entry name" value="Glutathione synthetase ATP-binding domain-like"/>
    <property type="match status" value="1"/>
</dbReference>
<dbReference type="PROSITE" id="PS50975">
    <property type="entry name" value="ATP_GRASP"/>
    <property type="match status" value="1"/>
</dbReference>
<dbReference type="InterPro" id="IPR011761">
    <property type="entry name" value="ATP-grasp"/>
</dbReference>
<dbReference type="PROSITE" id="PS00843">
    <property type="entry name" value="DALA_DALA_LIGASE_1"/>
    <property type="match status" value="1"/>
</dbReference>
<dbReference type="InterPro" id="IPR005905">
    <property type="entry name" value="D_ala_D_ala"/>
</dbReference>
<keyword evidence="11 15" id="KW-0573">Peptidoglycan synthesis</keyword>
<dbReference type="EMBL" id="JADQDN010000005">
    <property type="protein sequence ID" value="MBF9196782.1"/>
    <property type="molecule type" value="Genomic_DNA"/>
</dbReference>
<gene>
    <name evidence="15" type="primary">ddl</name>
    <name evidence="18" type="ORF">I2H36_12075</name>
</gene>
<keyword evidence="13 15" id="KW-0961">Cell wall biogenesis/degradation</keyword>
<comment type="catalytic activity">
    <reaction evidence="14 15">
        <text>2 D-alanine + ATP = D-alanyl-D-alanine + ADP + phosphate + H(+)</text>
        <dbReference type="Rhea" id="RHEA:11224"/>
        <dbReference type="ChEBI" id="CHEBI:15378"/>
        <dbReference type="ChEBI" id="CHEBI:30616"/>
        <dbReference type="ChEBI" id="CHEBI:43474"/>
        <dbReference type="ChEBI" id="CHEBI:57416"/>
        <dbReference type="ChEBI" id="CHEBI:57822"/>
        <dbReference type="ChEBI" id="CHEBI:456216"/>
        <dbReference type="EC" id="6.3.2.4"/>
    </reaction>
</comment>
<evidence type="ECO:0000256" key="16">
    <source>
        <dbReference type="PROSITE-ProRule" id="PRU00409"/>
    </source>
</evidence>
<name>A0ABS0HTF6_9HYPH</name>
<dbReference type="InterPro" id="IPR011095">
    <property type="entry name" value="Dala_Dala_lig_C"/>
</dbReference>
<dbReference type="SUPFAM" id="SSF52440">
    <property type="entry name" value="PreATP-grasp domain"/>
    <property type="match status" value="1"/>
</dbReference>
<dbReference type="Gene3D" id="3.30.1490.20">
    <property type="entry name" value="ATP-grasp fold, A domain"/>
    <property type="match status" value="1"/>
</dbReference>
<dbReference type="Gene3D" id="3.30.470.20">
    <property type="entry name" value="ATP-grasp fold, B domain"/>
    <property type="match status" value="1"/>
</dbReference>
<dbReference type="NCBIfam" id="TIGR01205">
    <property type="entry name" value="D_ala_D_alaTIGR"/>
    <property type="match status" value="1"/>
</dbReference>
<dbReference type="NCBIfam" id="NF002528">
    <property type="entry name" value="PRK01966.1-4"/>
    <property type="match status" value="1"/>
</dbReference>
<dbReference type="PANTHER" id="PTHR23132:SF25">
    <property type="entry name" value="D-ALANINE--D-ALANINE LIGASE A"/>
    <property type="match status" value="1"/>
</dbReference>
<dbReference type="EC" id="6.3.2.4" evidence="15"/>
<comment type="function">
    <text evidence="3 15">Cell wall formation.</text>
</comment>
<dbReference type="Pfam" id="PF01820">
    <property type="entry name" value="Dala_Dala_lig_N"/>
    <property type="match status" value="1"/>
</dbReference>
<keyword evidence="9" id="KW-0460">Magnesium</keyword>
<evidence type="ECO:0000256" key="3">
    <source>
        <dbReference type="ARBA" id="ARBA00003921"/>
    </source>
</evidence>
<dbReference type="Proteomes" id="UP000611708">
    <property type="component" value="Unassembled WGS sequence"/>
</dbReference>
<accession>A0ABS0HTF6</accession>
<organism evidence="18 19">
    <name type="scientific">Microvirga terrestris</name>
    <dbReference type="NCBI Taxonomy" id="2791024"/>
    <lineage>
        <taxon>Bacteria</taxon>
        <taxon>Pseudomonadati</taxon>
        <taxon>Pseudomonadota</taxon>
        <taxon>Alphaproteobacteria</taxon>
        <taxon>Hyphomicrobiales</taxon>
        <taxon>Methylobacteriaceae</taxon>
        <taxon>Microvirga</taxon>
    </lineage>
</organism>
<comment type="subcellular location">
    <subcellularLocation>
        <location evidence="15">Cytoplasm</location>
    </subcellularLocation>
</comment>
<evidence type="ECO:0000313" key="18">
    <source>
        <dbReference type="EMBL" id="MBF9196782.1"/>
    </source>
</evidence>
<dbReference type="PROSITE" id="PS00844">
    <property type="entry name" value="DALA_DALA_LIGASE_2"/>
    <property type="match status" value="1"/>
</dbReference>
<evidence type="ECO:0000259" key="17">
    <source>
        <dbReference type="PROSITE" id="PS50975"/>
    </source>
</evidence>
<dbReference type="InterPro" id="IPR016185">
    <property type="entry name" value="PreATP-grasp_dom_sf"/>
</dbReference>
<evidence type="ECO:0000256" key="2">
    <source>
        <dbReference type="ARBA" id="ARBA00001946"/>
    </source>
</evidence>
<comment type="cofactor">
    <cofactor evidence="2">
        <name>Mg(2+)</name>
        <dbReference type="ChEBI" id="CHEBI:18420"/>
    </cofactor>
</comment>
<keyword evidence="19" id="KW-1185">Reference proteome</keyword>
<evidence type="ECO:0000313" key="19">
    <source>
        <dbReference type="Proteomes" id="UP000611708"/>
    </source>
</evidence>
<keyword evidence="10 15" id="KW-0133">Cell shape</keyword>
<keyword evidence="6" id="KW-0479">Metal-binding</keyword>
<protein>
    <recommendedName>
        <fullName evidence="15">D-alanine--D-alanine ligase</fullName>
        <ecNumber evidence="15">6.3.2.4</ecNumber>
    </recommendedName>
    <alternativeName>
        <fullName evidence="15">D-Ala-D-Ala ligase</fullName>
    </alternativeName>
    <alternativeName>
        <fullName evidence="15">D-alanylalanine synthetase</fullName>
    </alternativeName>
</protein>
<dbReference type="HAMAP" id="MF_00047">
    <property type="entry name" value="Dala_Dala_lig"/>
    <property type="match status" value="1"/>
</dbReference>
<evidence type="ECO:0000256" key="8">
    <source>
        <dbReference type="ARBA" id="ARBA00022840"/>
    </source>
</evidence>
<dbReference type="InterPro" id="IPR011127">
    <property type="entry name" value="Dala_Dala_lig_N"/>
</dbReference>
<keyword evidence="12" id="KW-0464">Manganese</keyword>
<dbReference type="RefSeq" id="WP_196264151.1">
    <property type="nucleotide sequence ID" value="NZ_JADQDN010000005.1"/>
</dbReference>
<dbReference type="PANTHER" id="PTHR23132">
    <property type="entry name" value="D-ALANINE--D-ALANINE LIGASE"/>
    <property type="match status" value="1"/>
</dbReference>
<evidence type="ECO:0000256" key="7">
    <source>
        <dbReference type="ARBA" id="ARBA00022741"/>
    </source>
</evidence>
<dbReference type="GO" id="GO:0016874">
    <property type="term" value="F:ligase activity"/>
    <property type="evidence" value="ECO:0007669"/>
    <property type="project" value="UniProtKB-KW"/>
</dbReference>
<evidence type="ECO:0000256" key="10">
    <source>
        <dbReference type="ARBA" id="ARBA00022960"/>
    </source>
</evidence>